<evidence type="ECO:0000256" key="1">
    <source>
        <dbReference type="SAM" id="MobiDB-lite"/>
    </source>
</evidence>
<feature type="region of interest" description="Disordered" evidence="1">
    <location>
        <begin position="1"/>
        <end position="20"/>
    </location>
</feature>
<gene>
    <name evidence="2" type="ORF">UFOPK3120_00681</name>
    <name evidence="3" type="ORF">UFOPK4442_00490</name>
</gene>
<dbReference type="AlphaFoldDB" id="A0A6J6YSM0"/>
<dbReference type="EMBL" id="CAFAAW010000077">
    <property type="protein sequence ID" value="CAB4812480.1"/>
    <property type="molecule type" value="Genomic_DNA"/>
</dbReference>
<dbReference type="EMBL" id="CAFBSA010000072">
    <property type="protein sequence ID" value="CAB5148478.1"/>
    <property type="molecule type" value="Genomic_DNA"/>
</dbReference>
<protein>
    <submittedName>
        <fullName evidence="2">Unannotated protein</fullName>
    </submittedName>
</protein>
<proteinExistence type="predicted"/>
<evidence type="ECO:0000313" key="2">
    <source>
        <dbReference type="EMBL" id="CAB4812480.1"/>
    </source>
</evidence>
<accession>A0A6J6YSM0</accession>
<organism evidence="2">
    <name type="scientific">freshwater metagenome</name>
    <dbReference type="NCBI Taxonomy" id="449393"/>
    <lineage>
        <taxon>unclassified sequences</taxon>
        <taxon>metagenomes</taxon>
        <taxon>ecological metagenomes</taxon>
    </lineage>
</organism>
<feature type="region of interest" description="Disordered" evidence="1">
    <location>
        <begin position="43"/>
        <end position="62"/>
    </location>
</feature>
<reference evidence="2" key="1">
    <citation type="submission" date="2020-05" db="EMBL/GenBank/DDBJ databases">
        <authorList>
            <person name="Chiriac C."/>
            <person name="Salcher M."/>
            <person name="Ghai R."/>
            <person name="Kavagutti S V."/>
        </authorList>
    </citation>
    <scope>NUCLEOTIDE SEQUENCE</scope>
</reference>
<evidence type="ECO:0000313" key="3">
    <source>
        <dbReference type="EMBL" id="CAB5148478.1"/>
    </source>
</evidence>
<name>A0A6J6YSM0_9ZZZZ</name>
<sequence>MLDKNLFPKPAPSDAPLTIPAISTKETTAGRIFSEPKISANLAKRASGTPTTPTLGSIVANG</sequence>